<feature type="transmembrane region" description="Helical" evidence="1">
    <location>
        <begin position="21"/>
        <end position="41"/>
    </location>
</feature>
<protein>
    <submittedName>
        <fullName evidence="2">Uncharacterized protein</fullName>
    </submittedName>
</protein>
<evidence type="ECO:0000313" key="2">
    <source>
        <dbReference type="EMBL" id="KAF2712368.1"/>
    </source>
</evidence>
<keyword evidence="1" id="KW-0472">Membrane</keyword>
<keyword evidence="3" id="KW-1185">Reference proteome</keyword>
<dbReference type="AlphaFoldDB" id="A0A6G1KHR4"/>
<sequence>MYVLGMYLVCTWAMREAPRDAVLWRHILIHISALVVGSLFSSPGPKAPPRSRLPQPYKGSLYTFCTTLLYFYIIVQYLCTTFYLGRPRGRRQFAVTRFASSHFLPCIVLGSRPNLLQALREPAKAAHETAAGALPHTHTHTFSLSFSPSSLPLSL</sequence>
<organism evidence="2 3">
    <name type="scientific">Pleomassaria siparia CBS 279.74</name>
    <dbReference type="NCBI Taxonomy" id="1314801"/>
    <lineage>
        <taxon>Eukaryota</taxon>
        <taxon>Fungi</taxon>
        <taxon>Dikarya</taxon>
        <taxon>Ascomycota</taxon>
        <taxon>Pezizomycotina</taxon>
        <taxon>Dothideomycetes</taxon>
        <taxon>Pleosporomycetidae</taxon>
        <taxon>Pleosporales</taxon>
        <taxon>Pleomassariaceae</taxon>
        <taxon>Pleomassaria</taxon>
    </lineage>
</organism>
<accession>A0A6G1KHR4</accession>
<keyword evidence="1" id="KW-0812">Transmembrane</keyword>
<feature type="transmembrane region" description="Helical" evidence="1">
    <location>
        <begin position="61"/>
        <end position="84"/>
    </location>
</feature>
<gene>
    <name evidence="2" type="ORF">K504DRAFT_202676</name>
</gene>
<name>A0A6G1KHR4_9PLEO</name>
<evidence type="ECO:0000256" key="1">
    <source>
        <dbReference type="SAM" id="Phobius"/>
    </source>
</evidence>
<dbReference type="EMBL" id="MU005766">
    <property type="protein sequence ID" value="KAF2712368.1"/>
    <property type="molecule type" value="Genomic_DNA"/>
</dbReference>
<reference evidence="2" key="1">
    <citation type="journal article" date="2020" name="Stud. Mycol.">
        <title>101 Dothideomycetes genomes: a test case for predicting lifestyles and emergence of pathogens.</title>
        <authorList>
            <person name="Haridas S."/>
            <person name="Albert R."/>
            <person name="Binder M."/>
            <person name="Bloem J."/>
            <person name="Labutti K."/>
            <person name="Salamov A."/>
            <person name="Andreopoulos B."/>
            <person name="Baker S."/>
            <person name="Barry K."/>
            <person name="Bills G."/>
            <person name="Bluhm B."/>
            <person name="Cannon C."/>
            <person name="Castanera R."/>
            <person name="Culley D."/>
            <person name="Daum C."/>
            <person name="Ezra D."/>
            <person name="Gonzalez J."/>
            <person name="Henrissat B."/>
            <person name="Kuo A."/>
            <person name="Liang C."/>
            <person name="Lipzen A."/>
            <person name="Lutzoni F."/>
            <person name="Magnuson J."/>
            <person name="Mondo S."/>
            <person name="Nolan M."/>
            <person name="Ohm R."/>
            <person name="Pangilinan J."/>
            <person name="Park H.-J."/>
            <person name="Ramirez L."/>
            <person name="Alfaro M."/>
            <person name="Sun H."/>
            <person name="Tritt A."/>
            <person name="Yoshinaga Y."/>
            <person name="Zwiers L.-H."/>
            <person name="Turgeon B."/>
            <person name="Goodwin S."/>
            <person name="Spatafora J."/>
            <person name="Crous P."/>
            <person name="Grigoriev I."/>
        </authorList>
    </citation>
    <scope>NUCLEOTIDE SEQUENCE</scope>
    <source>
        <strain evidence="2">CBS 279.74</strain>
    </source>
</reference>
<evidence type="ECO:0000313" key="3">
    <source>
        <dbReference type="Proteomes" id="UP000799428"/>
    </source>
</evidence>
<proteinExistence type="predicted"/>
<dbReference type="Proteomes" id="UP000799428">
    <property type="component" value="Unassembled WGS sequence"/>
</dbReference>
<keyword evidence="1" id="KW-1133">Transmembrane helix</keyword>